<name>A0A2T6ZB79_TUBBO</name>
<proteinExistence type="predicted"/>
<comment type="caution">
    <text evidence="1">The sequence shown here is derived from an EMBL/GenBank/DDBJ whole genome shotgun (WGS) entry which is preliminary data.</text>
</comment>
<organism evidence="1 2">
    <name type="scientific">Tuber borchii</name>
    <name type="common">White truffle</name>
    <dbReference type="NCBI Taxonomy" id="42251"/>
    <lineage>
        <taxon>Eukaryota</taxon>
        <taxon>Fungi</taxon>
        <taxon>Dikarya</taxon>
        <taxon>Ascomycota</taxon>
        <taxon>Pezizomycotina</taxon>
        <taxon>Pezizomycetes</taxon>
        <taxon>Pezizales</taxon>
        <taxon>Tuberaceae</taxon>
        <taxon>Tuber</taxon>
    </lineage>
</organism>
<dbReference type="OrthoDB" id="270392at2759"/>
<accession>A0A2T6ZB79</accession>
<evidence type="ECO:0000313" key="1">
    <source>
        <dbReference type="EMBL" id="PUU72752.1"/>
    </source>
</evidence>
<dbReference type="AlphaFoldDB" id="A0A2T6ZB79"/>
<dbReference type="Gene3D" id="1.10.150.390">
    <property type="match status" value="1"/>
</dbReference>
<evidence type="ECO:0000313" key="2">
    <source>
        <dbReference type="Proteomes" id="UP000244722"/>
    </source>
</evidence>
<protein>
    <submittedName>
        <fullName evidence="1">Uncharacterized protein</fullName>
    </submittedName>
</protein>
<sequence>MAVWRTFPPPTITLSALNKFCNDTKVHDLSAVNCTRKISGNHLREFLRNYFSKLQDQGLPPPLPSFKITGPTPTIQLYPITSDIKEICPRDNNLVSIYLYQVKISKLNLALRIDGIITDLENQKHMTDESQDPLGHEDEAKWHYGDEEVCKIEVTRYLSDIHITSFANQSLNSHPTACFKKTTEHIFEAGFHMKRNAAEVVSERIILSQPMSIGMGALKVFR</sequence>
<reference evidence="1 2" key="1">
    <citation type="submission" date="2017-04" db="EMBL/GenBank/DDBJ databases">
        <title>Draft genome sequence of Tuber borchii Vittad., a whitish edible truffle.</title>
        <authorList>
            <consortium name="DOE Joint Genome Institute"/>
            <person name="Murat C."/>
            <person name="Kuo A."/>
            <person name="Barry K.W."/>
            <person name="Clum A."/>
            <person name="Dockter R.B."/>
            <person name="Fauchery L."/>
            <person name="Iotti M."/>
            <person name="Kohler A."/>
            <person name="Labutti K."/>
            <person name="Lindquist E.A."/>
            <person name="Lipzen A."/>
            <person name="Ohm R.A."/>
            <person name="Wang M."/>
            <person name="Grigoriev I.V."/>
            <person name="Zambonelli A."/>
            <person name="Martin F.M."/>
        </authorList>
    </citation>
    <scope>NUCLEOTIDE SEQUENCE [LARGE SCALE GENOMIC DNA]</scope>
    <source>
        <strain evidence="1 2">Tbo3840</strain>
    </source>
</reference>
<keyword evidence="2" id="KW-1185">Reference proteome</keyword>
<dbReference type="STRING" id="42251.A0A2T6ZB79"/>
<dbReference type="EMBL" id="NESQ01000471">
    <property type="protein sequence ID" value="PUU72752.1"/>
    <property type="molecule type" value="Genomic_DNA"/>
</dbReference>
<dbReference type="Proteomes" id="UP000244722">
    <property type="component" value="Unassembled WGS sequence"/>
</dbReference>
<gene>
    <name evidence="1" type="ORF">B9Z19DRAFT_1136791</name>
</gene>